<comment type="caution">
    <text evidence="5">The sequence shown here is derived from an EMBL/GenBank/DDBJ whole genome shotgun (WGS) entry which is preliminary data.</text>
</comment>
<accession>A0A918XT24</accession>
<dbReference type="PIRSF" id="PIRSF002825">
    <property type="entry name" value="CfbpA"/>
    <property type="match status" value="1"/>
</dbReference>
<evidence type="ECO:0000256" key="2">
    <source>
        <dbReference type="ARBA" id="ARBA00022729"/>
    </source>
</evidence>
<feature type="chain" id="PRO_5038048177" evidence="4">
    <location>
        <begin position="26"/>
        <end position="341"/>
    </location>
</feature>
<dbReference type="Pfam" id="PF13343">
    <property type="entry name" value="SBP_bac_6"/>
    <property type="match status" value="1"/>
</dbReference>
<feature type="signal peptide" evidence="4">
    <location>
        <begin position="1"/>
        <end position="25"/>
    </location>
</feature>
<dbReference type="CDD" id="cd13542">
    <property type="entry name" value="PBP2_FutA1_ilke"/>
    <property type="match status" value="1"/>
</dbReference>
<keyword evidence="6" id="KW-1185">Reference proteome</keyword>
<gene>
    <name evidence="5" type="ORF">GCM10017083_29240</name>
</gene>
<feature type="binding site" evidence="3">
    <location>
        <position position="222"/>
    </location>
    <ligand>
        <name>Fe cation</name>
        <dbReference type="ChEBI" id="CHEBI:24875"/>
    </ligand>
</feature>
<evidence type="ECO:0000256" key="1">
    <source>
        <dbReference type="ARBA" id="ARBA00008520"/>
    </source>
</evidence>
<dbReference type="GO" id="GO:0030288">
    <property type="term" value="C:outer membrane-bounded periplasmic space"/>
    <property type="evidence" value="ECO:0007669"/>
    <property type="project" value="TreeGrafter"/>
</dbReference>
<reference evidence="5" key="1">
    <citation type="journal article" date="2014" name="Int. J. Syst. Evol. Microbiol.">
        <title>Complete genome sequence of Corynebacterium casei LMG S-19264T (=DSM 44701T), isolated from a smear-ripened cheese.</title>
        <authorList>
            <consortium name="US DOE Joint Genome Institute (JGI-PGF)"/>
            <person name="Walter F."/>
            <person name="Albersmeier A."/>
            <person name="Kalinowski J."/>
            <person name="Ruckert C."/>
        </authorList>
    </citation>
    <scope>NUCLEOTIDE SEQUENCE</scope>
    <source>
        <strain evidence="5">KCTC 42651</strain>
    </source>
</reference>
<dbReference type="RefSeq" id="WP_189990836.1">
    <property type="nucleotide sequence ID" value="NZ_BMZS01000006.1"/>
</dbReference>
<reference evidence="5" key="2">
    <citation type="submission" date="2020-09" db="EMBL/GenBank/DDBJ databases">
        <authorList>
            <person name="Sun Q."/>
            <person name="Kim S."/>
        </authorList>
    </citation>
    <scope>NUCLEOTIDE SEQUENCE</scope>
    <source>
        <strain evidence="5">KCTC 42651</strain>
    </source>
</reference>
<name>A0A918XT24_9PROT</name>
<keyword evidence="2 4" id="KW-0732">Signal</keyword>
<organism evidence="5 6">
    <name type="scientific">Thalassobaculum fulvum</name>
    <dbReference type="NCBI Taxonomy" id="1633335"/>
    <lineage>
        <taxon>Bacteria</taxon>
        <taxon>Pseudomonadati</taxon>
        <taxon>Pseudomonadota</taxon>
        <taxon>Alphaproteobacteria</taxon>
        <taxon>Rhodospirillales</taxon>
        <taxon>Thalassobaculaceae</taxon>
        <taxon>Thalassobaculum</taxon>
    </lineage>
</organism>
<dbReference type="EMBL" id="BMZS01000006">
    <property type="protein sequence ID" value="GHD53047.1"/>
    <property type="molecule type" value="Genomic_DNA"/>
</dbReference>
<evidence type="ECO:0000256" key="3">
    <source>
        <dbReference type="PIRSR" id="PIRSR002825-1"/>
    </source>
</evidence>
<dbReference type="PANTHER" id="PTHR30006:SF15">
    <property type="entry name" value="IRON-UTILIZATION PERIPLASMIC PROTEIN"/>
    <property type="match status" value="1"/>
</dbReference>
<evidence type="ECO:0000313" key="5">
    <source>
        <dbReference type="EMBL" id="GHD53047.1"/>
    </source>
</evidence>
<dbReference type="Proteomes" id="UP000630353">
    <property type="component" value="Unassembled WGS sequence"/>
</dbReference>
<dbReference type="SUPFAM" id="SSF53850">
    <property type="entry name" value="Periplasmic binding protein-like II"/>
    <property type="match status" value="1"/>
</dbReference>
<dbReference type="GO" id="GO:0046872">
    <property type="term" value="F:metal ion binding"/>
    <property type="evidence" value="ECO:0007669"/>
    <property type="project" value="UniProtKB-KW"/>
</dbReference>
<sequence>MTRSLTGAVLGSVIALAAVTTAAKADGEVNIYSLRQPFLIEPLLEAFTAKTGIKTNVVFAKEGVVERMKAEGVNSPADVILTVDIGRLNDAVEAGVVQAVESPVLAANVPASFRDPEGRWFALTQRARLIYASKDRVKPGEITSYEELADPKWAGRICTRSGKHDYNIALLAGMIAHHGEAKAEAWLAGLKANLARKPQGNDRAQVKAIKEGECDLALGNNYYYGAMLANPEQKAWADAVNPVFPTIGGTKGTHVNVSGIAMSKSAPNRDNALKLMEFLSGDEAQEIYATANFEYPVNPHVKWSPVVESWGRFTPDDLPLSAIAELRSTAVKMVDRVGYDG</sequence>
<protein>
    <submittedName>
        <fullName evidence="5">Iron ABC transporter substrate-binding protein</fullName>
    </submittedName>
</protein>
<dbReference type="InterPro" id="IPR026045">
    <property type="entry name" value="Ferric-bd"/>
</dbReference>
<evidence type="ECO:0000256" key="4">
    <source>
        <dbReference type="SAM" id="SignalP"/>
    </source>
</evidence>
<keyword evidence="3" id="KW-0479">Metal-binding</keyword>
<comment type="similarity">
    <text evidence="1">Belongs to the bacterial solute-binding protein 1 family.</text>
</comment>
<dbReference type="AlphaFoldDB" id="A0A918XT24"/>
<evidence type="ECO:0000313" key="6">
    <source>
        <dbReference type="Proteomes" id="UP000630353"/>
    </source>
</evidence>
<keyword evidence="3" id="KW-0408">Iron</keyword>
<dbReference type="Gene3D" id="3.40.190.10">
    <property type="entry name" value="Periplasmic binding protein-like II"/>
    <property type="match status" value="2"/>
</dbReference>
<proteinExistence type="inferred from homology"/>
<dbReference type="PANTHER" id="PTHR30006">
    <property type="entry name" value="THIAMINE-BINDING PERIPLASMIC PROTEIN-RELATED"/>
    <property type="match status" value="1"/>
</dbReference>
<feature type="binding site" evidence="3">
    <location>
        <position position="223"/>
    </location>
    <ligand>
        <name>Fe cation</name>
        <dbReference type="ChEBI" id="CHEBI:24875"/>
    </ligand>
</feature>